<sequence>MTKTQSSLNEFGHLLNKNIDKAAASTFDLSKILSNNELAVFSQYEHSQGGTPETLFFGLFPLLSHFSNQSYYEHLFGYKPFNVYSVIVGPTGSMKTTNINKWMKAAYKVENMFPSSYIRDLDIGKNTQVTRSIVTNLNSLSLRKHFTKGDVLLCADEIDTVFEKLGVFDVGTPNKAEENTLICNAFDQIKNSTRTTGSTYVHIESAKLSILGGTTGGKYQRLMNQWNTGQGLEGIHNRMNYLVLLQRRLSIRPQDLNVRLKDKTIPSLAHILVVAHLFGGIEYRFDKKTNDLRSTTASTNSQIGIDDDEHSAFHYVFNKTADHADSLLTSTQDKHIQAFYAKTSEIYPRYCVLLQIYRNITEILQKSKDEINFDDGEVEQQTLRPSFINEVQKHIEQLYLKKAARNSQQLPILYVTKDTCMLAWYYYEHIFNIALLLFDMENALSTKSSLLITKKTQTPAQIILSYEFNFFTKTTLTGKNPLTNANSPFHNKEHLFDEGIRQLISAGLVMEDRWIQKSIRSYMKVIPPEDPPELMNLEEKLKEFNVSLLEYETIYRLSPKPSASKFTAMCCRHLASNIIYVKEYYKYVNDENMRETIEYLLNDGKITEEVVNGEKRYVAMIYDDDTTETNTNLSQMEKQSIFPAVYEKNGPQQVQSETDGDRPVFAHLDTSKCNSAIAYTTSVISIDDNNNQELAISQLLSNIYSEREEGICNDDQQQEANEQQQEEEFMLNSNYNENENNLSHQVQPNAQEINEYQLIKKELSIDLKATTASNQLAEENDKQIKQIAQKILLSHSVFMTQTDVTKMTTHWSTNRQAAIDQLLNKRLLIKDFYFSKRNKGSSSLTSELGYAKCFPLDESMTERIKFNKHLNEYGVDIKDYLQSFNGGEKIEFDTNNCPIIKNNNVNTNCKSYGLSEKAEELFYSNVFYKQYVTLDKQQILRPLPEISTNLVSNSVDTYHESNKRPIKRNKAQSRRRSKRKKQI</sequence>
<comment type="caution">
    <text evidence="2">The sequence shown here is derived from an EMBL/GenBank/DDBJ whole genome shotgun (WGS) entry which is preliminary data.</text>
</comment>
<evidence type="ECO:0000313" key="3">
    <source>
        <dbReference type="EMBL" id="CAF3670944.1"/>
    </source>
</evidence>
<protein>
    <submittedName>
        <fullName evidence="2">Uncharacterized protein</fullName>
    </submittedName>
</protein>
<accession>A0A8S2DGI6</accession>
<dbReference type="Proteomes" id="UP000682733">
    <property type="component" value="Unassembled WGS sequence"/>
</dbReference>
<reference evidence="2" key="1">
    <citation type="submission" date="2021-02" db="EMBL/GenBank/DDBJ databases">
        <authorList>
            <person name="Nowell W R."/>
        </authorList>
    </citation>
    <scope>NUCLEOTIDE SEQUENCE</scope>
</reference>
<proteinExistence type="predicted"/>
<feature type="region of interest" description="Disordered" evidence="1">
    <location>
        <begin position="957"/>
        <end position="983"/>
    </location>
</feature>
<feature type="compositionally biased region" description="Basic residues" evidence="1">
    <location>
        <begin position="964"/>
        <end position="983"/>
    </location>
</feature>
<name>A0A8S2DGI6_9BILA</name>
<evidence type="ECO:0000313" key="2">
    <source>
        <dbReference type="EMBL" id="CAF0888253.1"/>
    </source>
</evidence>
<dbReference type="AlphaFoldDB" id="A0A8S2DGI6"/>
<dbReference type="EMBL" id="CAJNOK010003108">
    <property type="protein sequence ID" value="CAF0888253.1"/>
    <property type="molecule type" value="Genomic_DNA"/>
</dbReference>
<dbReference type="EMBL" id="CAJOBA010003110">
    <property type="protein sequence ID" value="CAF3670944.1"/>
    <property type="molecule type" value="Genomic_DNA"/>
</dbReference>
<dbReference type="Proteomes" id="UP000677228">
    <property type="component" value="Unassembled WGS sequence"/>
</dbReference>
<evidence type="ECO:0000256" key="1">
    <source>
        <dbReference type="SAM" id="MobiDB-lite"/>
    </source>
</evidence>
<evidence type="ECO:0000313" key="4">
    <source>
        <dbReference type="Proteomes" id="UP000677228"/>
    </source>
</evidence>
<gene>
    <name evidence="2" type="ORF">OVA965_LOCUS8987</name>
    <name evidence="3" type="ORF">TMI583_LOCUS8984</name>
</gene>
<organism evidence="2 4">
    <name type="scientific">Didymodactylos carnosus</name>
    <dbReference type="NCBI Taxonomy" id="1234261"/>
    <lineage>
        <taxon>Eukaryota</taxon>
        <taxon>Metazoa</taxon>
        <taxon>Spiralia</taxon>
        <taxon>Gnathifera</taxon>
        <taxon>Rotifera</taxon>
        <taxon>Eurotatoria</taxon>
        <taxon>Bdelloidea</taxon>
        <taxon>Philodinida</taxon>
        <taxon>Philodinidae</taxon>
        <taxon>Didymodactylos</taxon>
    </lineage>
</organism>